<proteinExistence type="predicted"/>
<dbReference type="AlphaFoldDB" id="A0ABD0L8M3"/>
<dbReference type="EMBL" id="JACVVK020000072">
    <property type="protein sequence ID" value="KAK7495812.1"/>
    <property type="molecule type" value="Genomic_DNA"/>
</dbReference>
<sequence length="98" mass="11011">MLGAVSVIEPADGARGDKMREGTQLKPSLRLVCFFSVQRQTDRILISFCGRVILLLLQFQTDNRIFILINFEDGLYGDTVLLAYVCVIDWLITGLTNT</sequence>
<keyword evidence="2" id="KW-1185">Reference proteome</keyword>
<reference evidence="1 2" key="1">
    <citation type="journal article" date="2023" name="Sci. Data">
        <title>Genome assembly of the Korean intertidal mud-creeper Batillaria attramentaria.</title>
        <authorList>
            <person name="Patra A.K."/>
            <person name="Ho P.T."/>
            <person name="Jun S."/>
            <person name="Lee S.J."/>
            <person name="Kim Y."/>
            <person name="Won Y.J."/>
        </authorList>
    </citation>
    <scope>NUCLEOTIDE SEQUENCE [LARGE SCALE GENOMIC DNA]</scope>
    <source>
        <strain evidence="1">Wonlab-2016</strain>
    </source>
</reference>
<dbReference type="Proteomes" id="UP001519460">
    <property type="component" value="Unassembled WGS sequence"/>
</dbReference>
<accession>A0ABD0L8M3</accession>
<organism evidence="1 2">
    <name type="scientific">Batillaria attramentaria</name>
    <dbReference type="NCBI Taxonomy" id="370345"/>
    <lineage>
        <taxon>Eukaryota</taxon>
        <taxon>Metazoa</taxon>
        <taxon>Spiralia</taxon>
        <taxon>Lophotrochozoa</taxon>
        <taxon>Mollusca</taxon>
        <taxon>Gastropoda</taxon>
        <taxon>Caenogastropoda</taxon>
        <taxon>Sorbeoconcha</taxon>
        <taxon>Cerithioidea</taxon>
        <taxon>Batillariidae</taxon>
        <taxon>Batillaria</taxon>
    </lineage>
</organism>
<gene>
    <name evidence="1" type="ORF">BaRGS_00013032</name>
</gene>
<evidence type="ECO:0000313" key="2">
    <source>
        <dbReference type="Proteomes" id="UP001519460"/>
    </source>
</evidence>
<evidence type="ECO:0000313" key="1">
    <source>
        <dbReference type="EMBL" id="KAK7495812.1"/>
    </source>
</evidence>
<comment type="caution">
    <text evidence="1">The sequence shown here is derived from an EMBL/GenBank/DDBJ whole genome shotgun (WGS) entry which is preliminary data.</text>
</comment>
<protein>
    <submittedName>
        <fullName evidence="1">Uncharacterized protein</fullName>
    </submittedName>
</protein>
<name>A0ABD0L8M3_9CAEN</name>